<comment type="caution">
    <text evidence="1">The sequence shown here is derived from an EMBL/GenBank/DDBJ whole genome shotgun (WGS) entry which is preliminary data.</text>
</comment>
<evidence type="ECO:0000313" key="2">
    <source>
        <dbReference type="Proteomes" id="UP000288812"/>
    </source>
</evidence>
<dbReference type="RefSeq" id="WP_127723465.1">
    <property type="nucleotide sequence ID" value="NZ_RLIH01000002.1"/>
</dbReference>
<dbReference type="SUPFAM" id="SSF53067">
    <property type="entry name" value="Actin-like ATPase domain"/>
    <property type="match status" value="1"/>
</dbReference>
<reference evidence="1 2" key="1">
    <citation type="submission" date="2018-11" db="EMBL/GenBank/DDBJ databases">
        <title>Genome sequencing and assembly of Anaerosphaera sp. nov., GS7-6-2.</title>
        <authorList>
            <person name="Rettenmaier R."/>
            <person name="Liebl W."/>
            <person name="Zverlov V."/>
        </authorList>
    </citation>
    <scope>NUCLEOTIDE SEQUENCE [LARGE SCALE GENOMIC DNA]</scope>
    <source>
        <strain evidence="1 2">GS7-6-2</strain>
    </source>
</reference>
<name>A0A437S9D9_9FIRM</name>
<dbReference type="PIRSF" id="PIRSF004729">
    <property type="entry name" value="MutL"/>
    <property type="match status" value="1"/>
</dbReference>
<protein>
    <submittedName>
        <fullName evidence="1">DNA mismatch repair protein MutL</fullName>
    </submittedName>
</protein>
<organism evidence="1 2">
    <name type="scientific">Anaerosphaera multitolerans</name>
    <dbReference type="NCBI Taxonomy" id="2487351"/>
    <lineage>
        <taxon>Bacteria</taxon>
        <taxon>Bacillati</taxon>
        <taxon>Bacillota</taxon>
        <taxon>Tissierellia</taxon>
        <taxon>Tissierellales</taxon>
        <taxon>Peptoniphilaceae</taxon>
        <taxon>Anaerosphaera</taxon>
    </lineage>
</organism>
<keyword evidence="2" id="KW-1185">Reference proteome</keyword>
<dbReference type="EMBL" id="RLIH01000002">
    <property type="protein sequence ID" value="RVU55612.1"/>
    <property type="molecule type" value="Genomic_DNA"/>
</dbReference>
<dbReference type="NCBIfam" id="NF040745">
    <property type="entry name" value="accessory_GlmL"/>
    <property type="match status" value="1"/>
</dbReference>
<sequence>MNAYLLIDFGSTYTKLSLVDIDRKKLVKRVSSNTTVKTNIKVGYDLALEKLKDSVNMDEVNIVDTLACSSAGGGLKMVSIGITPNFTVEASKRAALGAGARLLKSYSYRLSLEDIKEIDDLSPDIILLTGGAEDGNKSYIIHNAKMLTQLNSNIPIVVAGNSYAAEEVDLILKDSNLEYEITENVMPDINRINADPVREIIRQIFMRQIMVAKGMEDVEKITSEILMPTPTAVLKATELLSKGTENHKGLGEIVVVDIGGATTDIHSVSEPIKDKNFFYDGLEEPYLKRTVEGDLGMRYSAISLYESVGEEGFKKFNPNIDKIYDRCKFRHDNPEVLLESCDEREFDEIMAKNCVELSIRRHCGSIRESYMNGRTVILQKGKDLRKISMVIGTGGVIINSKDAKCILKQVKNGDEKKLLPENPDFYLDKEYILSSMGLLSMRDSDLAFEILTENIKKL</sequence>
<dbReference type="InterPro" id="IPR043129">
    <property type="entry name" value="ATPase_NBD"/>
</dbReference>
<evidence type="ECO:0000313" key="1">
    <source>
        <dbReference type="EMBL" id="RVU55612.1"/>
    </source>
</evidence>
<dbReference type="OrthoDB" id="9769453at2"/>
<dbReference type="Proteomes" id="UP000288812">
    <property type="component" value="Unassembled WGS sequence"/>
</dbReference>
<proteinExistence type="predicted"/>
<gene>
    <name evidence="1" type="ORF">EF514_02460</name>
</gene>
<accession>A0A437S9D9</accession>
<dbReference type="AlphaFoldDB" id="A0A437S9D9"/>
<dbReference type="NCBIfam" id="TIGR01319">
    <property type="entry name" value="glmL_fam"/>
    <property type="match status" value="1"/>
</dbReference>
<dbReference type="Pfam" id="PF13941">
    <property type="entry name" value="MutL"/>
    <property type="match status" value="1"/>
</dbReference>
<dbReference type="InterPro" id="IPR006230">
    <property type="entry name" value="MutL"/>
</dbReference>